<dbReference type="InterPro" id="IPR036291">
    <property type="entry name" value="NAD(P)-bd_dom_sf"/>
</dbReference>
<protein>
    <submittedName>
        <fullName evidence="7">3-phosphoglycerate dehydrogenase</fullName>
    </submittedName>
</protein>
<dbReference type="PANTHER" id="PTHR43761">
    <property type="entry name" value="D-ISOMER SPECIFIC 2-HYDROXYACID DEHYDROGENASE FAMILY PROTEIN (AFU_ORTHOLOGUE AFUA_1G13630)"/>
    <property type="match status" value="1"/>
</dbReference>
<feature type="domain" description="D-isomer specific 2-hydroxyacid dehydrogenase NAD-binding" evidence="6">
    <location>
        <begin position="106"/>
        <end position="293"/>
    </location>
</feature>
<dbReference type="InterPro" id="IPR006139">
    <property type="entry name" value="D-isomer_2_OHA_DH_cat_dom"/>
</dbReference>
<dbReference type="AlphaFoldDB" id="A0A2S8AB04"/>
<dbReference type="EMBL" id="PSZM01000040">
    <property type="protein sequence ID" value="PQL91769.1"/>
    <property type="molecule type" value="Genomic_DNA"/>
</dbReference>
<dbReference type="Pfam" id="PF00389">
    <property type="entry name" value="2-Hacid_dh"/>
    <property type="match status" value="1"/>
</dbReference>
<comment type="similarity">
    <text evidence="1 4">Belongs to the D-isomer specific 2-hydroxyacid dehydrogenase family.</text>
</comment>
<dbReference type="GO" id="GO:0051287">
    <property type="term" value="F:NAD binding"/>
    <property type="evidence" value="ECO:0007669"/>
    <property type="project" value="InterPro"/>
</dbReference>
<dbReference type="Proteomes" id="UP000238042">
    <property type="component" value="Unassembled WGS sequence"/>
</dbReference>
<dbReference type="PROSITE" id="PS00671">
    <property type="entry name" value="D_2_HYDROXYACID_DH_3"/>
    <property type="match status" value="1"/>
</dbReference>
<sequence>MKILPNDGISLSAIEVLEKEGLEVLNHKVAQEQLANFINENKVEVLLVRSATQVKKDLIDSCPTLKIIGRGGVGMDNIDVDYAKKKGINVINTPAASSRSVAELVFAHMLSLYRFLQDSNRNMPLEGDTNFSALKKSYGKAMELGGKTLGVIGFGRIGVEVAKIGLALGMKVIVSDAEKITRTLTLDFFDGQKVDFTLTTTTIEEVLKNSDAISVHVPKQPKYIIGEKEINLMKKTSILVNASRGGVIDEVALINALNEDKIFGAALDVFEKEPKPEITLLMNPKLSLSPHIGGNTLEAQERVGIELAEQIISFYKNNHQNLSS</sequence>
<dbReference type="InterPro" id="IPR050418">
    <property type="entry name" value="D-iso_2-hydroxyacid_DH_PdxB"/>
</dbReference>
<dbReference type="GO" id="GO:0016616">
    <property type="term" value="F:oxidoreductase activity, acting on the CH-OH group of donors, NAD or NADP as acceptor"/>
    <property type="evidence" value="ECO:0007669"/>
    <property type="project" value="InterPro"/>
</dbReference>
<dbReference type="CDD" id="cd05303">
    <property type="entry name" value="PGDH_2"/>
    <property type="match status" value="1"/>
</dbReference>
<organism evidence="7 8">
    <name type="scientific">Apibacter adventoris</name>
    <dbReference type="NCBI Taxonomy" id="1679466"/>
    <lineage>
        <taxon>Bacteria</taxon>
        <taxon>Pseudomonadati</taxon>
        <taxon>Bacteroidota</taxon>
        <taxon>Flavobacteriia</taxon>
        <taxon>Flavobacteriales</taxon>
        <taxon>Weeksellaceae</taxon>
        <taxon>Apibacter</taxon>
    </lineage>
</organism>
<evidence type="ECO:0000256" key="1">
    <source>
        <dbReference type="ARBA" id="ARBA00005854"/>
    </source>
</evidence>
<evidence type="ECO:0000259" key="5">
    <source>
        <dbReference type="Pfam" id="PF00389"/>
    </source>
</evidence>
<evidence type="ECO:0000256" key="4">
    <source>
        <dbReference type="RuleBase" id="RU003719"/>
    </source>
</evidence>
<dbReference type="InterPro" id="IPR029753">
    <property type="entry name" value="D-isomer_DH_CS"/>
</dbReference>
<evidence type="ECO:0000313" key="8">
    <source>
        <dbReference type="Proteomes" id="UP000238042"/>
    </source>
</evidence>
<dbReference type="Pfam" id="PF02826">
    <property type="entry name" value="2-Hacid_dh_C"/>
    <property type="match status" value="1"/>
</dbReference>
<dbReference type="SUPFAM" id="SSF52283">
    <property type="entry name" value="Formate/glycerate dehydrogenase catalytic domain-like"/>
    <property type="match status" value="1"/>
</dbReference>
<comment type="caution">
    <text evidence="7">The sequence shown here is derived from an EMBL/GenBank/DDBJ whole genome shotgun (WGS) entry which is preliminary data.</text>
</comment>
<dbReference type="Gene3D" id="3.40.50.720">
    <property type="entry name" value="NAD(P)-binding Rossmann-like Domain"/>
    <property type="match status" value="2"/>
</dbReference>
<accession>A0A2S8AB04</accession>
<dbReference type="RefSeq" id="WP_105247130.1">
    <property type="nucleotide sequence ID" value="NZ_PSZM01000040.1"/>
</dbReference>
<evidence type="ECO:0000313" key="7">
    <source>
        <dbReference type="EMBL" id="PQL91769.1"/>
    </source>
</evidence>
<dbReference type="PANTHER" id="PTHR43761:SF1">
    <property type="entry name" value="D-ISOMER SPECIFIC 2-HYDROXYACID DEHYDROGENASE CATALYTIC DOMAIN-CONTAINING PROTEIN-RELATED"/>
    <property type="match status" value="1"/>
</dbReference>
<dbReference type="SUPFAM" id="SSF51735">
    <property type="entry name" value="NAD(P)-binding Rossmann-fold domains"/>
    <property type="match status" value="1"/>
</dbReference>
<evidence type="ECO:0000259" key="6">
    <source>
        <dbReference type="Pfam" id="PF02826"/>
    </source>
</evidence>
<name>A0A2S8AB04_9FLAO</name>
<dbReference type="OrthoDB" id="9777288at2"/>
<dbReference type="InterPro" id="IPR006140">
    <property type="entry name" value="D-isomer_DH_NAD-bd"/>
</dbReference>
<keyword evidence="8" id="KW-1185">Reference proteome</keyword>
<evidence type="ECO:0000256" key="2">
    <source>
        <dbReference type="ARBA" id="ARBA00023002"/>
    </source>
</evidence>
<gene>
    <name evidence="7" type="ORF">C4S77_08190</name>
</gene>
<proteinExistence type="inferred from homology"/>
<reference evidence="7 8" key="1">
    <citation type="submission" date="2018-02" db="EMBL/GenBank/DDBJ databases">
        <title>Genome sequences of Apibacter spp., gut symbionts of Asian honey bees.</title>
        <authorList>
            <person name="Kwong W.K."/>
            <person name="Steele M.I."/>
            <person name="Moran N.A."/>
        </authorList>
    </citation>
    <scope>NUCLEOTIDE SEQUENCE [LARGE SCALE GENOMIC DNA]</scope>
    <source>
        <strain evidence="8">wkB301</strain>
    </source>
</reference>
<evidence type="ECO:0000256" key="3">
    <source>
        <dbReference type="ARBA" id="ARBA00023027"/>
    </source>
</evidence>
<keyword evidence="3" id="KW-0520">NAD</keyword>
<feature type="domain" description="D-isomer specific 2-hydroxyacid dehydrogenase catalytic" evidence="5">
    <location>
        <begin position="12"/>
        <end position="318"/>
    </location>
</feature>
<keyword evidence="2 4" id="KW-0560">Oxidoreductase</keyword>